<dbReference type="PANTHER" id="PTHR23275:SF100">
    <property type="entry name" value="EGF-LIKE DOMAIN-CONTAINING PROTEIN"/>
    <property type="match status" value="1"/>
</dbReference>
<sequence>MLLEITLLCVVALSRQCASLVLECIECDESTGKKCIRCDPKSDTPFLMETPPGNEKNPCVQDCTQTPGYYNDASDAQNKKCKKCAGNQKPNTAGDKCFSCSDENCERCDSDNNCARCSNGESPGDKKCPVATNGCHSSCDKCTSNAMTNQTNQCTSCKEGLYLKPNSVDGQSGVCLTAGECTSYGTHFTKEKAGDSKRMCLSCSDVTHGIVGCKKCFSKTLSGKTELTVVCSECTGLWLSPLGDACLDGCPDGTYSGRNNDNIGICAPCHNSCASCEASDAETSCMTCYPGAVLSHIDDDTGKCIPECTGGFTAHCKAGGCSLNVGGSKYCDQCEDGYAPIDGVCTEVSSTARDASGCKASSGKCTTCSGSYALLSGGCYDTNRVPGSSVCEKADGNGNCTTCANGQKYTDGNCPSCSEGCEQCTTNTNQCETCYPGYYRTGTGKCFKCAANGDNGIKGVPNCVSCAPPASGSGPVTCYLKTDGTNRRSLSTGVIAGVSILAVIVVGGLVGFLCWWLLHKKKA</sequence>
<keyword evidence="1" id="KW-0472">Membrane</keyword>
<comment type="caution">
    <text evidence="3">The sequence shown here is derived from an EMBL/GenBank/DDBJ whole genome shotgun (WGS) entry which is preliminary data.</text>
</comment>
<keyword evidence="1" id="KW-0812">Transmembrane</keyword>
<dbReference type="InterPro" id="IPR005127">
    <property type="entry name" value="Giardia_VSP"/>
</dbReference>
<dbReference type="OrthoDB" id="300641at2759"/>
<dbReference type="AlphaFoldDB" id="E1F213"/>
<dbReference type="Pfam" id="PF03302">
    <property type="entry name" value="VSP"/>
    <property type="match status" value="1"/>
</dbReference>
<organism evidence="3 4">
    <name type="scientific">Giardia intestinalis (strain P15)</name>
    <name type="common">Giardia lamblia</name>
    <dbReference type="NCBI Taxonomy" id="658858"/>
    <lineage>
        <taxon>Eukaryota</taxon>
        <taxon>Metamonada</taxon>
        <taxon>Diplomonadida</taxon>
        <taxon>Hexamitidae</taxon>
        <taxon>Giardiinae</taxon>
        <taxon>Giardia</taxon>
    </lineage>
</organism>
<dbReference type="Proteomes" id="UP000008974">
    <property type="component" value="Unassembled WGS sequence"/>
</dbReference>
<reference evidence="3 4" key="1">
    <citation type="journal article" date="2010" name="BMC Genomics">
        <title>Genome analysis and comparative genomics of a Giardia intestinalis assemblage E isolate.</title>
        <authorList>
            <person name="Jerlstrom-Hultqvist J."/>
            <person name="Franzen O."/>
            <person name="Ankarklev J."/>
            <person name="Xu F."/>
            <person name="Nohynkova E."/>
            <person name="Andersson J.O."/>
            <person name="Svard S.G."/>
            <person name="Andersson B."/>
        </authorList>
    </citation>
    <scope>NUCLEOTIDE SEQUENCE [LARGE SCALE GENOMIC DNA]</scope>
    <source>
        <strain evidence="3 4">P15</strain>
    </source>
</reference>
<feature type="chain" id="PRO_5003144959" evidence="2">
    <location>
        <begin position="20"/>
        <end position="523"/>
    </location>
</feature>
<dbReference type="SMART" id="SM00261">
    <property type="entry name" value="FU"/>
    <property type="match status" value="6"/>
</dbReference>
<name>E1F213_GIAIA</name>
<gene>
    <name evidence="3" type="ORF">GLP15_567</name>
</gene>
<dbReference type="VEuPathDB" id="GiardiaDB:GLP15_567"/>
<evidence type="ECO:0000313" key="4">
    <source>
        <dbReference type="Proteomes" id="UP000008974"/>
    </source>
</evidence>
<accession>E1F213</accession>
<dbReference type="SUPFAM" id="SSF57184">
    <property type="entry name" value="Growth factor receptor domain"/>
    <property type="match status" value="2"/>
</dbReference>
<evidence type="ECO:0000256" key="2">
    <source>
        <dbReference type="SAM" id="SignalP"/>
    </source>
</evidence>
<dbReference type="PANTHER" id="PTHR23275">
    <property type="entry name" value="CABRIOLET.-RELATED"/>
    <property type="match status" value="1"/>
</dbReference>
<dbReference type="InterPro" id="IPR006212">
    <property type="entry name" value="Furin_repeat"/>
</dbReference>
<feature type="transmembrane region" description="Helical" evidence="1">
    <location>
        <begin position="494"/>
        <end position="518"/>
    </location>
</feature>
<dbReference type="OMA" id="GCGNPAP"/>
<evidence type="ECO:0000256" key="1">
    <source>
        <dbReference type="SAM" id="Phobius"/>
    </source>
</evidence>
<dbReference type="Gene3D" id="2.10.220.10">
    <property type="entry name" value="Hormone Receptor, Insulin-like Growth Factor Receptor 1, Chain A, domain 2"/>
    <property type="match status" value="1"/>
</dbReference>
<feature type="signal peptide" evidence="2">
    <location>
        <begin position="1"/>
        <end position="19"/>
    </location>
</feature>
<protein>
    <submittedName>
        <fullName evidence="3">VSP-like protein</fullName>
    </submittedName>
</protein>
<dbReference type="EMBL" id="ACVC01000129">
    <property type="protein sequence ID" value="EFO63507.1"/>
    <property type="molecule type" value="Genomic_DNA"/>
</dbReference>
<dbReference type="InterPro" id="IPR052798">
    <property type="entry name" value="Giardia_VSA"/>
</dbReference>
<dbReference type="STRING" id="658858.E1F213"/>
<keyword evidence="1" id="KW-1133">Transmembrane helix</keyword>
<dbReference type="InterPro" id="IPR009030">
    <property type="entry name" value="Growth_fac_rcpt_cys_sf"/>
</dbReference>
<evidence type="ECO:0000313" key="3">
    <source>
        <dbReference type="EMBL" id="EFO63507.1"/>
    </source>
</evidence>
<keyword evidence="2" id="KW-0732">Signal</keyword>
<proteinExistence type="predicted"/>